<evidence type="ECO:0000259" key="5">
    <source>
        <dbReference type="PROSITE" id="PS50931"/>
    </source>
</evidence>
<dbReference type="PRINTS" id="PR00039">
    <property type="entry name" value="HTHLYSR"/>
</dbReference>
<dbReference type="SUPFAM" id="SSF53850">
    <property type="entry name" value="Periplasmic binding protein-like II"/>
    <property type="match status" value="1"/>
</dbReference>
<dbReference type="InterPro" id="IPR005119">
    <property type="entry name" value="LysR_subst-bd"/>
</dbReference>
<keyword evidence="2" id="KW-0805">Transcription regulation</keyword>
<dbReference type="Proteomes" id="UP001597294">
    <property type="component" value="Unassembled WGS sequence"/>
</dbReference>
<dbReference type="Gene3D" id="3.40.190.10">
    <property type="entry name" value="Periplasmic binding protein-like II"/>
    <property type="match status" value="2"/>
</dbReference>
<keyword evidence="7" id="KW-1185">Reference proteome</keyword>
<organism evidence="6 7">
    <name type="scientific">Kiloniella antarctica</name>
    <dbReference type="NCBI Taxonomy" id="1550907"/>
    <lineage>
        <taxon>Bacteria</taxon>
        <taxon>Pseudomonadati</taxon>
        <taxon>Pseudomonadota</taxon>
        <taxon>Alphaproteobacteria</taxon>
        <taxon>Rhodospirillales</taxon>
        <taxon>Kiloniellaceae</taxon>
        <taxon>Kiloniella</taxon>
    </lineage>
</organism>
<dbReference type="RefSeq" id="WP_380250349.1">
    <property type="nucleotide sequence ID" value="NZ_JBHUII010000004.1"/>
</dbReference>
<keyword evidence="4" id="KW-0804">Transcription</keyword>
<evidence type="ECO:0000313" key="7">
    <source>
        <dbReference type="Proteomes" id="UP001597294"/>
    </source>
</evidence>
<dbReference type="EMBL" id="JBHUII010000004">
    <property type="protein sequence ID" value="MFD2205590.1"/>
    <property type="molecule type" value="Genomic_DNA"/>
</dbReference>
<dbReference type="Pfam" id="PF03466">
    <property type="entry name" value="LysR_substrate"/>
    <property type="match status" value="1"/>
</dbReference>
<gene>
    <name evidence="6" type="ORF">ACFSKO_08215</name>
</gene>
<name>A0ABW5BJJ7_9PROT</name>
<dbReference type="PROSITE" id="PS50931">
    <property type="entry name" value="HTH_LYSR"/>
    <property type="match status" value="1"/>
</dbReference>
<dbReference type="PANTHER" id="PTHR30346">
    <property type="entry name" value="TRANSCRIPTIONAL DUAL REGULATOR HCAR-RELATED"/>
    <property type="match status" value="1"/>
</dbReference>
<accession>A0ABW5BJJ7</accession>
<evidence type="ECO:0000256" key="1">
    <source>
        <dbReference type="ARBA" id="ARBA00009437"/>
    </source>
</evidence>
<comment type="caution">
    <text evidence="6">The sequence shown here is derived from an EMBL/GenBank/DDBJ whole genome shotgun (WGS) entry which is preliminary data.</text>
</comment>
<dbReference type="SUPFAM" id="SSF46785">
    <property type="entry name" value="Winged helix' DNA-binding domain"/>
    <property type="match status" value="1"/>
</dbReference>
<dbReference type="InterPro" id="IPR036390">
    <property type="entry name" value="WH_DNA-bd_sf"/>
</dbReference>
<keyword evidence="3" id="KW-0238">DNA-binding</keyword>
<evidence type="ECO:0000256" key="4">
    <source>
        <dbReference type="ARBA" id="ARBA00023163"/>
    </source>
</evidence>
<reference evidence="7" key="1">
    <citation type="journal article" date="2019" name="Int. J. Syst. Evol. Microbiol.">
        <title>The Global Catalogue of Microorganisms (GCM) 10K type strain sequencing project: providing services to taxonomists for standard genome sequencing and annotation.</title>
        <authorList>
            <consortium name="The Broad Institute Genomics Platform"/>
            <consortium name="The Broad Institute Genome Sequencing Center for Infectious Disease"/>
            <person name="Wu L."/>
            <person name="Ma J."/>
        </authorList>
    </citation>
    <scope>NUCLEOTIDE SEQUENCE [LARGE SCALE GENOMIC DNA]</scope>
    <source>
        <strain evidence="7">CGMCC 4.7192</strain>
    </source>
</reference>
<sequence length="301" mass="33723">MVKFTLKQCSYFIAVAENGGIAQAARVMNISQPAIAQAIDKLESITSLQLFDRQHARGMDLTVQGRAFYKEARKLILTAQTVERNVVDISANLKGTLRLGCFQSIAPFHVARLSSTYQTLYPNINIEVHERLQNELVTELLNGKIDLAILYDLGLDPSLLSWNLLSQPKPYVIVPKNHSKSAQTSISLKDLADEPYVLFDAPGSREYFYSIFARYQITPHIAFRSTSFESVRSAVGHGLGFSLLTMRRNDANTYDGHQVVTLEIKEDIDPTQIVLAHKQGLELPPLLSNFINYCVTDFVSQ</sequence>
<dbReference type="Pfam" id="PF00126">
    <property type="entry name" value="HTH_1"/>
    <property type="match status" value="1"/>
</dbReference>
<protein>
    <submittedName>
        <fullName evidence="6">LysR family transcriptional regulator</fullName>
    </submittedName>
</protein>
<proteinExistence type="inferred from homology"/>
<comment type="similarity">
    <text evidence="1">Belongs to the LysR transcriptional regulatory family.</text>
</comment>
<evidence type="ECO:0000313" key="6">
    <source>
        <dbReference type="EMBL" id="MFD2205590.1"/>
    </source>
</evidence>
<feature type="domain" description="HTH lysR-type" evidence="5">
    <location>
        <begin position="4"/>
        <end position="62"/>
    </location>
</feature>
<dbReference type="PANTHER" id="PTHR30346:SF0">
    <property type="entry name" value="HCA OPERON TRANSCRIPTIONAL ACTIVATOR HCAR"/>
    <property type="match status" value="1"/>
</dbReference>
<dbReference type="Gene3D" id="1.10.10.10">
    <property type="entry name" value="Winged helix-like DNA-binding domain superfamily/Winged helix DNA-binding domain"/>
    <property type="match status" value="1"/>
</dbReference>
<dbReference type="InterPro" id="IPR036388">
    <property type="entry name" value="WH-like_DNA-bd_sf"/>
</dbReference>
<dbReference type="InterPro" id="IPR000847">
    <property type="entry name" value="LysR_HTH_N"/>
</dbReference>
<evidence type="ECO:0000256" key="3">
    <source>
        <dbReference type="ARBA" id="ARBA00023125"/>
    </source>
</evidence>
<evidence type="ECO:0000256" key="2">
    <source>
        <dbReference type="ARBA" id="ARBA00023015"/>
    </source>
</evidence>